<protein>
    <submittedName>
        <fullName evidence="1">Uncharacterized protein</fullName>
    </submittedName>
</protein>
<sequence length="34" mass="3861">MFNNYYSLFSHANKKPANGHADININGLHKKNTT</sequence>
<comment type="caution">
    <text evidence="1">The sequence shown here is derived from an EMBL/GenBank/DDBJ whole genome shotgun (WGS) entry which is preliminary data.</text>
</comment>
<name>J9GRJ5_9ZZZZ</name>
<reference evidence="1" key="1">
    <citation type="journal article" date="2012" name="PLoS ONE">
        <title>Gene sets for utilization of primary and secondary nutrition supplies in the distal gut of endangered iberian lynx.</title>
        <authorList>
            <person name="Alcaide M."/>
            <person name="Messina E."/>
            <person name="Richter M."/>
            <person name="Bargiela R."/>
            <person name="Peplies J."/>
            <person name="Huws S.A."/>
            <person name="Newbold C.J."/>
            <person name="Golyshin P.N."/>
            <person name="Simon M.A."/>
            <person name="Lopez G."/>
            <person name="Yakimov M.M."/>
            <person name="Ferrer M."/>
        </authorList>
    </citation>
    <scope>NUCLEOTIDE SEQUENCE</scope>
</reference>
<gene>
    <name evidence="1" type="ORF">EVA_09125</name>
</gene>
<evidence type="ECO:0000313" key="1">
    <source>
        <dbReference type="EMBL" id="EJX02770.1"/>
    </source>
</evidence>
<proteinExistence type="predicted"/>
<accession>J9GRJ5</accession>
<organism evidence="1">
    <name type="scientific">gut metagenome</name>
    <dbReference type="NCBI Taxonomy" id="749906"/>
    <lineage>
        <taxon>unclassified sequences</taxon>
        <taxon>metagenomes</taxon>
        <taxon>organismal metagenomes</taxon>
    </lineage>
</organism>
<dbReference type="EMBL" id="AMCI01002419">
    <property type="protein sequence ID" value="EJX02770.1"/>
    <property type="molecule type" value="Genomic_DNA"/>
</dbReference>
<dbReference type="AlphaFoldDB" id="J9GRJ5"/>